<evidence type="ECO:0000313" key="3">
    <source>
        <dbReference type="Proteomes" id="UP001601059"/>
    </source>
</evidence>
<sequence length="53" mass="6082">MSPKEAQHDMDQYKMPNALKQKRTESYRVGYTASTGNQTDGEPELGKRSDYKN</sequence>
<name>A0ABW6K5J9_9BACI</name>
<feature type="region of interest" description="Disordered" evidence="1">
    <location>
        <begin position="1"/>
        <end position="53"/>
    </location>
</feature>
<keyword evidence="3" id="KW-1185">Reference proteome</keyword>
<feature type="compositionally biased region" description="Basic and acidic residues" evidence="1">
    <location>
        <begin position="44"/>
        <end position="53"/>
    </location>
</feature>
<proteinExistence type="predicted"/>
<comment type="caution">
    <text evidence="2">The sequence shown here is derived from an EMBL/GenBank/DDBJ whole genome shotgun (WGS) entry which is preliminary data.</text>
</comment>
<protein>
    <submittedName>
        <fullName evidence="2">Uncharacterized protein</fullName>
    </submittedName>
</protein>
<accession>A0ABW6K5J9</accession>
<dbReference type="RefSeq" id="WP_389357693.1">
    <property type="nucleotide sequence ID" value="NZ_JBIACK010000001.1"/>
</dbReference>
<dbReference type="EMBL" id="JBIACK010000001">
    <property type="protein sequence ID" value="MFE8699471.1"/>
    <property type="molecule type" value="Genomic_DNA"/>
</dbReference>
<evidence type="ECO:0000256" key="1">
    <source>
        <dbReference type="SAM" id="MobiDB-lite"/>
    </source>
</evidence>
<reference evidence="2 3" key="1">
    <citation type="submission" date="2024-08" db="EMBL/GenBank/DDBJ databases">
        <title>Two novel Cytobacillus novel species.</title>
        <authorList>
            <person name="Liu G."/>
        </authorList>
    </citation>
    <scope>NUCLEOTIDE SEQUENCE [LARGE SCALE GENOMIC DNA]</scope>
    <source>
        <strain evidence="2 3">FJAT-54145</strain>
    </source>
</reference>
<organism evidence="2 3">
    <name type="scientific">Cytobacillus spartinae</name>
    <dbReference type="NCBI Taxonomy" id="3299023"/>
    <lineage>
        <taxon>Bacteria</taxon>
        <taxon>Bacillati</taxon>
        <taxon>Bacillota</taxon>
        <taxon>Bacilli</taxon>
        <taxon>Bacillales</taxon>
        <taxon>Bacillaceae</taxon>
        <taxon>Cytobacillus</taxon>
    </lineage>
</organism>
<evidence type="ECO:0000313" key="2">
    <source>
        <dbReference type="EMBL" id="MFE8699471.1"/>
    </source>
</evidence>
<dbReference type="Proteomes" id="UP001601059">
    <property type="component" value="Unassembled WGS sequence"/>
</dbReference>
<feature type="compositionally biased region" description="Basic and acidic residues" evidence="1">
    <location>
        <begin position="1"/>
        <end position="12"/>
    </location>
</feature>
<gene>
    <name evidence="2" type="ORF">ACFYKX_02410</name>
</gene>